<dbReference type="InterPro" id="IPR036291">
    <property type="entry name" value="NAD(P)-bd_dom_sf"/>
</dbReference>
<dbReference type="PRINTS" id="PR00080">
    <property type="entry name" value="SDRFAMILY"/>
</dbReference>
<dbReference type="FunFam" id="3.40.50.720:FF:000084">
    <property type="entry name" value="Short-chain dehydrogenase reductase"/>
    <property type="match status" value="1"/>
</dbReference>
<dbReference type="PANTHER" id="PTHR43975">
    <property type="entry name" value="ZGC:101858"/>
    <property type="match status" value="1"/>
</dbReference>
<dbReference type="SUPFAM" id="SSF51735">
    <property type="entry name" value="NAD(P)-binding Rossmann-fold domains"/>
    <property type="match status" value="1"/>
</dbReference>
<dbReference type="EMBL" id="FOIL01000026">
    <property type="protein sequence ID" value="SET58392.1"/>
    <property type="molecule type" value="Genomic_DNA"/>
</dbReference>
<evidence type="ECO:0000313" key="2">
    <source>
        <dbReference type="EMBL" id="SET58392.1"/>
    </source>
</evidence>
<dbReference type="Pfam" id="PF13561">
    <property type="entry name" value="adh_short_C2"/>
    <property type="match status" value="1"/>
</dbReference>
<gene>
    <name evidence="2" type="ORF">SAMN04487771_102621</name>
</gene>
<dbReference type="CDD" id="cd05233">
    <property type="entry name" value="SDR_c"/>
    <property type="match status" value="1"/>
</dbReference>
<proteinExistence type="predicted"/>
<keyword evidence="3" id="KW-1185">Reference proteome</keyword>
<dbReference type="Proteomes" id="UP000199820">
    <property type="component" value="Unassembled WGS sequence"/>
</dbReference>
<name>A0A1I0FJZ4_9FIRM</name>
<sequence length="253" mass="26783">MKNIIDLSDKTILIAGASSGMGAETAMLCSELGAKVVLVARREDKLLEVMQKLQGEGHRYYPFDLNELDNIEAFVKGTIKETGALDGIVYSAGIPGTRPLKMLKPAALSEVMNINFSAFVELVRCASKKNMFNAGMSIVGISSISSTMGSLGKTAYCSSKAAMDSAVRCMAKELAPNGIRVNTVCPGIIETALFQTFQDNAGDSHDAQAKIERQYLGLGKPIDVANTIAFLLSDASRMITGANVGVDGGMLSS</sequence>
<dbReference type="RefSeq" id="WP_074649668.1">
    <property type="nucleotide sequence ID" value="NZ_FOIL01000026.1"/>
</dbReference>
<protein>
    <submittedName>
        <fullName evidence="2">NAD(P)-dependent dehydrogenase, short-chain alcohol dehydrogenase family</fullName>
    </submittedName>
</protein>
<dbReference type="GO" id="GO:0008206">
    <property type="term" value="P:bile acid metabolic process"/>
    <property type="evidence" value="ECO:0007669"/>
    <property type="project" value="UniProtKB-ARBA"/>
</dbReference>
<dbReference type="AlphaFoldDB" id="A0A1I0FJZ4"/>
<organism evidence="2 3">
    <name type="scientific">[Clostridium] aminophilum</name>
    <dbReference type="NCBI Taxonomy" id="1526"/>
    <lineage>
        <taxon>Bacteria</taxon>
        <taxon>Bacillati</taxon>
        <taxon>Bacillota</taxon>
        <taxon>Clostridia</taxon>
        <taxon>Lachnospirales</taxon>
        <taxon>Lachnospiraceae</taxon>
    </lineage>
</organism>
<reference evidence="2 3" key="1">
    <citation type="submission" date="2016-10" db="EMBL/GenBank/DDBJ databases">
        <authorList>
            <person name="de Groot N.N."/>
        </authorList>
    </citation>
    <scope>NUCLEOTIDE SEQUENCE [LARGE SCALE GENOMIC DNA]</scope>
    <source>
        <strain evidence="2 3">KH1P1</strain>
    </source>
</reference>
<dbReference type="OrthoDB" id="9811743at2"/>
<keyword evidence="1" id="KW-0560">Oxidoreductase</keyword>
<dbReference type="Gene3D" id="3.40.50.720">
    <property type="entry name" value="NAD(P)-binding Rossmann-like Domain"/>
    <property type="match status" value="1"/>
</dbReference>
<dbReference type="GO" id="GO:0016491">
    <property type="term" value="F:oxidoreductase activity"/>
    <property type="evidence" value="ECO:0007669"/>
    <property type="project" value="UniProtKB-KW"/>
</dbReference>
<evidence type="ECO:0000256" key="1">
    <source>
        <dbReference type="ARBA" id="ARBA00023002"/>
    </source>
</evidence>
<evidence type="ECO:0000313" key="3">
    <source>
        <dbReference type="Proteomes" id="UP000199820"/>
    </source>
</evidence>
<dbReference type="PRINTS" id="PR00081">
    <property type="entry name" value="GDHRDH"/>
</dbReference>
<accession>A0A1I0FJZ4</accession>
<dbReference type="InterPro" id="IPR002347">
    <property type="entry name" value="SDR_fam"/>
</dbReference>
<dbReference type="PANTHER" id="PTHR43975:SF2">
    <property type="entry name" value="EG:BACR7A4.14 PROTEIN-RELATED"/>
    <property type="match status" value="1"/>
</dbReference>